<reference evidence="1 2" key="1">
    <citation type="submission" date="2019-05" db="EMBL/GenBank/DDBJ databases">
        <title>Whole genome sequence analysis of Cupriavidus campinensis S14E4C strain.</title>
        <authorList>
            <person name="Abbaszade G."/>
            <person name="Szabo A."/>
            <person name="Toumi M."/>
            <person name="Toth E."/>
        </authorList>
    </citation>
    <scope>NUCLEOTIDE SEQUENCE [LARGE SCALE GENOMIC DNA]</scope>
    <source>
        <strain evidence="1 2">S14E4C</strain>
    </source>
</reference>
<proteinExistence type="predicted"/>
<keyword evidence="2" id="KW-1185">Reference proteome</keyword>
<gene>
    <name evidence="1" type="ORF">FGG12_14815</name>
</gene>
<dbReference type="SUPFAM" id="SSF53474">
    <property type="entry name" value="alpha/beta-Hydrolases"/>
    <property type="match status" value="1"/>
</dbReference>
<dbReference type="Gene3D" id="3.40.50.1820">
    <property type="entry name" value="alpha/beta hydrolase"/>
    <property type="match status" value="1"/>
</dbReference>
<evidence type="ECO:0000313" key="2">
    <source>
        <dbReference type="Proteomes" id="UP000318943"/>
    </source>
</evidence>
<organism evidence="1 2">
    <name type="scientific">Cupriavidus campinensis</name>
    <dbReference type="NCBI Taxonomy" id="151783"/>
    <lineage>
        <taxon>Bacteria</taxon>
        <taxon>Pseudomonadati</taxon>
        <taxon>Pseudomonadota</taxon>
        <taxon>Betaproteobacteria</taxon>
        <taxon>Burkholderiales</taxon>
        <taxon>Burkholderiaceae</taxon>
        <taxon>Cupriavidus</taxon>
    </lineage>
</organism>
<dbReference type="Proteomes" id="UP000318943">
    <property type="component" value="Unassembled WGS sequence"/>
</dbReference>
<evidence type="ECO:0008006" key="3">
    <source>
        <dbReference type="Google" id="ProtNLM"/>
    </source>
</evidence>
<dbReference type="RefSeq" id="WP_144198432.1">
    <property type="nucleotide sequence ID" value="NZ_VCIZ01000008.1"/>
</dbReference>
<dbReference type="EMBL" id="VCIZ01000008">
    <property type="protein sequence ID" value="TSP11810.1"/>
    <property type="molecule type" value="Genomic_DNA"/>
</dbReference>
<name>A0ABY3ELR5_9BURK</name>
<dbReference type="InterPro" id="IPR029058">
    <property type="entry name" value="AB_hydrolase_fold"/>
</dbReference>
<evidence type="ECO:0000313" key="1">
    <source>
        <dbReference type="EMBL" id="TSP11810.1"/>
    </source>
</evidence>
<comment type="caution">
    <text evidence="1">The sequence shown here is derived from an EMBL/GenBank/DDBJ whole genome shotgun (WGS) entry which is preliminary data.</text>
</comment>
<protein>
    <recommendedName>
        <fullName evidence="3">Alpha/beta hydrolase</fullName>
    </recommendedName>
</protein>
<sequence length="515" mass="57220">MEVTQRIIPPEIQEDGSVRYRSVMSKGKTEAICYLVSRRVIPVVFVPGVMGSNLADKDEQENPVWLLDSVSTVFHWMNRNAAERKAALNPEDTVVYGGGKLPSETPLSTAEMRRRGWGEVAFMSYGNFLAWLDDALNDTHQWQNGIRSTLLSETEARSIGVAALSRDDVALSYKYRYPVHAVGYNWLRSNEDSAKRLAARVNAFMAFYRSKGFMCDRAILVTHSMGGLVGRFFTESMGGKEVILGVVNGVMPATGAAVAYKRVKAGTEGAAGGVLGRNAEEVTAVFAQAPGPLQLLPTPEYGARWLKIRDGNRMISLPQSDPYNEIYTVRGKWWSLCHENLINPLDKYKKTVDEDWQRYVETVETLVRPFHRAIANRYHANTYAFYGDDTAHKTWGEVTWGRRYAAPRFGPRAVDDLAEGTVMHDTGRGTISVLTRSAGNPLRVVFDLNGADESGDGTVPRRSGAAPREKAKVCLAYRGIEHEAAFNVGPLRLFTVWSIVKITDAVKDTSMAYCK</sequence>
<accession>A0ABY3ELR5</accession>